<keyword evidence="3" id="KW-1185">Reference proteome</keyword>
<sequence>MTTVSDLRRALDDHSADAIVDFAVVAGARSRGLRLRRRRRLLSVGTAGALALAAGLLPVLPVLRDRSAPPVVVGPAVVASPAYRTPAQLGITVIDGSDYVITEFTAQAGQQTAEIRHKATATTAEESARSVNNGADLVVYDPGLFDPSALLQGKQGVLPGRPVMYSLADPPMVGWQEPSGAWAVATGPRGALKQVLRVAADVQMTTPSVPPMPFRFGWVPGGLTLDRASTRWASAQVGFGNALTVSAQQSDDPAGVISGKTLPSPVTIAGHQTWYFADADDNPGGTLMVAAGDCLVQLAARDRSTVPLADVRRMVEAMEFATCADPATWGPPL</sequence>
<proteinExistence type="predicted"/>
<dbReference type="OrthoDB" id="4760555at2"/>
<keyword evidence="1" id="KW-0812">Transmembrane</keyword>
<protein>
    <recommendedName>
        <fullName evidence="4">DUF4367 domain-containing protein</fullName>
    </recommendedName>
</protein>
<dbReference type="AlphaFoldDB" id="A0A327ZHX3"/>
<dbReference type="RefSeq" id="WP_146616837.1">
    <property type="nucleotide sequence ID" value="NZ_JACHWI010000006.1"/>
</dbReference>
<dbReference type="Proteomes" id="UP000249341">
    <property type="component" value="Unassembled WGS sequence"/>
</dbReference>
<name>A0A327ZHX3_9ACTN</name>
<organism evidence="2 3">
    <name type="scientific">Actinoplanes lutulentus</name>
    <dbReference type="NCBI Taxonomy" id="1287878"/>
    <lineage>
        <taxon>Bacteria</taxon>
        <taxon>Bacillati</taxon>
        <taxon>Actinomycetota</taxon>
        <taxon>Actinomycetes</taxon>
        <taxon>Micromonosporales</taxon>
        <taxon>Micromonosporaceae</taxon>
        <taxon>Actinoplanes</taxon>
    </lineage>
</organism>
<keyword evidence="1" id="KW-0472">Membrane</keyword>
<evidence type="ECO:0000256" key="1">
    <source>
        <dbReference type="SAM" id="Phobius"/>
    </source>
</evidence>
<keyword evidence="1" id="KW-1133">Transmembrane helix</keyword>
<evidence type="ECO:0000313" key="2">
    <source>
        <dbReference type="EMBL" id="RAK35671.1"/>
    </source>
</evidence>
<reference evidence="2 3" key="1">
    <citation type="submission" date="2018-06" db="EMBL/GenBank/DDBJ databases">
        <title>Genomic Encyclopedia of Type Strains, Phase III (KMG-III): the genomes of soil and plant-associated and newly described type strains.</title>
        <authorList>
            <person name="Whitman W."/>
        </authorList>
    </citation>
    <scope>NUCLEOTIDE SEQUENCE [LARGE SCALE GENOMIC DNA]</scope>
    <source>
        <strain evidence="2 3">CGMCC 4.7090</strain>
    </source>
</reference>
<gene>
    <name evidence="2" type="ORF">B0I29_109145</name>
</gene>
<dbReference type="EMBL" id="QLMJ01000009">
    <property type="protein sequence ID" value="RAK35671.1"/>
    <property type="molecule type" value="Genomic_DNA"/>
</dbReference>
<feature type="transmembrane region" description="Helical" evidence="1">
    <location>
        <begin position="41"/>
        <end position="63"/>
    </location>
</feature>
<comment type="caution">
    <text evidence="2">The sequence shown here is derived from an EMBL/GenBank/DDBJ whole genome shotgun (WGS) entry which is preliminary data.</text>
</comment>
<evidence type="ECO:0008006" key="4">
    <source>
        <dbReference type="Google" id="ProtNLM"/>
    </source>
</evidence>
<evidence type="ECO:0000313" key="3">
    <source>
        <dbReference type="Proteomes" id="UP000249341"/>
    </source>
</evidence>
<accession>A0A327ZHX3</accession>